<dbReference type="Gene3D" id="3.30.70.330">
    <property type="match status" value="3"/>
</dbReference>
<name>A0A7S4E404_9STRA</name>
<evidence type="ECO:0000256" key="4">
    <source>
        <dbReference type="SAM" id="MobiDB-lite"/>
    </source>
</evidence>
<dbReference type="CDD" id="cd00590">
    <property type="entry name" value="RRM_SF"/>
    <property type="match status" value="1"/>
</dbReference>
<feature type="coiled-coil region" evidence="3">
    <location>
        <begin position="308"/>
        <end position="335"/>
    </location>
</feature>
<dbReference type="EMBL" id="HBIW01004972">
    <property type="protein sequence ID" value="CAE0688626.1"/>
    <property type="molecule type" value="Transcribed_RNA"/>
</dbReference>
<evidence type="ECO:0000313" key="6">
    <source>
        <dbReference type="EMBL" id="CAE0688626.1"/>
    </source>
</evidence>
<dbReference type="OrthoDB" id="1875751at2759"/>
<keyword evidence="8" id="KW-1185">Reference proteome</keyword>
<dbReference type="InterPro" id="IPR050502">
    <property type="entry name" value="Euk_RNA-bind_prot"/>
</dbReference>
<keyword evidence="3" id="KW-0175">Coiled coil</keyword>
<proteinExistence type="predicted"/>
<reference evidence="7" key="2">
    <citation type="submission" date="2021-11" db="EMBL/GenBank/DDBJ databases">
        <authorList>
            <consortium name="Genoscope - CEA"/>
            <person name="William W."/>
        </authorList>
    </citation>
    <scope>NUCLEOTIDE SEQUENCE</scope>
</reference>
<dbReference type="SMART" id="SM00360">
    <property type="entry name" value="RRM"/>
    <property type="match status" value="2"/>
</dbReference>
<evidence type="ECO:0000256" key="3">
    <source>
        <dbReference type="SAM" id="Coils"/>
    </source>
</evidence>
<dbReference type="Proteomes" id="UP000789595">
    <property type="component" value="Unassembled WGS sequence"/>
</dbReference>
<dbReference type="AlphaFoldDB" id="A0A7S4E404"/>
<dbReference type="InterPro" id="IPR000504">
    <property type="entry name" value="RRM_dom"/>
</dbReference>
<dbReference type="PANTHER" id="PTHR48025:SF1">
    <property type="entry name" value="RRM DOMAIN-CONTAINING PROTEIN"/>
    <property type="match status" value="1"/>
</dbReference>
<evidence type="ECO:0000313" key="7">
    <source>
        <dbReference type="EMBL" id="CAH0369778.1"/>
    </source>
</evidence>
<dbReference type="PANTHER" id="PTHR48025">
    <property type="entry name" value="OS02G0815200 PROTEIN"/>
    <property type="match status" value="1"/>
</dbReference>
<dbReference type="InterPro" id="IPR035979">
    <property type="entry name" value="RBD_domain_sf"/>
</dbReference>
<keyword evidence="1 2" id="KW-0694">RNA-binding</keyword>
<reference evidence="6" key="1">
    <citation type="submission" date="2021-01" db="EMBL/GenBank/DDBJ databases">
        <authorList>
            <person name="Corre E."/>
            <person name="Pelletier E."/>
            <person name="Niang G."/>
            <person name="Scheremetjew M."/>
            <person name="Finn R."/>
            <person name="Kale V."/>
            <person name="Holt S."/>
            <person name="Cochrane G."/>
            <person name="Meng A."/>
            <person name="Brown T."/>
            <person name="Cohen L."/>
        </authorList>
    </citation>
    <scope>NUCLEOTIDE SEQUENCE</scope>
    <source>
        <strain evidence="6">CCMP1756</strain>
    </source>
</reference>
<feature type="domain" description="RRM" evidence="5">
    <location>
        <begin position="93"/>
        <end position="170"/>
    </location>
</feature>
<feature type="region of interest" description="Disordered" evidence="4">
    <location>
        <begin position="173"/>
        <end position="195"/>
    </location>
</feature>
<protein>
    <recommendedName>
        <fullName evidence="5">RRM domain-containing protein</fullName>
    </recommendedName>
</protein>
<dbReference type="Pfam" id="PF00076">
    <property type="entry name" value="RRM_1"/>
    <property type="match status" value="2"/>
</dbReference>
<accession>A0A7S4E404</accession>
<organism evidence="6">
    <name type="scientific">Pelagomonas calceolata</name>
    <dbReference type="NCBI Taxonomy" id="35677"/>
    <lineage>
        <taxon>Eukaryota</taxon>
        <taxon>Sar</taxon>
        <taxon>Stramenopiles</taxon>
        <taxon>Ochrophyta</taxon>
        <taxon>Pelagophyceae</taxon>
        <taxon>Pelagomonadales</taxon>
        <taxon>Pelagomonadaceae</taxon>
        <taxon>Pelagomonas</taxon>
    </lineage>
</organism>
<dbReference type="SUPFAM" id="SSF54928">
    <property type="entry name" value="RNA-binding domain, RBD"/>
    <property type="match status" value="2"/>
</dbReference>
<dbReference type="PROSITE" id="PS50102">
    <property type="entry name" value="RRM"/>
    <property type="match status" value="2"/>
</dbReference>
<evidence type="ECO:0000256" key="1">
    <source>
        <dbReference type="ARBA" id="ARBA00022884"/>
    </source>
</evidence>
<dbReference type="InterPro" id="IPR012677">
    <property type="entry name" value="Nucleotide-bd_a/b_plait_sf"/>
</dbReference>
<evidence type="ECO:0000259" key="5">
    <source>
        <dbReference type="PROSITE" id="PS50102"/>
    </source>
</evidence>
<gene>
    <name evidence="6" type="ORF">PCAL00307_LOCUS4060</name>
    <name evidence="7" type="ORF">PECAL_2P29160</name>
</gene>
<sequence length="362" mass="38228">MSTIHVANLSPAIHGDMLRSIFAHFGPIADIRLISGQGPASYAFVEFSTSDAAVKALAMSGSEFDGRALRVELANQKGGGGAVPPANPQALSAELFVGGLAPSITGDMLRMHFSRWGAVQEANVMTHRQTGVSKGFGFVRLQSHDQALACVGGAPHIIEGRTLNVELSNLGKNAAGMPPQAPAPRKRKHSVDTGEGDGRGLCVQQLFDAAPALEAYAQKVEADTHATCGAFGSIRSIGVPRPKVSGLAVWVEFDESRAARAAAASLASRTYDGRTLGVRVVDSGAARRGAAEAAAPSDGDTERLREKARFEADQSRLLQRRVEDLESELESVRASAKKDRDFQKQRIQALVQRVAALEGGGI</sequence>
<evidence type="ECO:0000313" key="8">
    <source>
        <dbReference type="Proteomes" id="UP000789595"/>
    </source>
</evidence>
<dbReference type="GO" id="GO:0003729">
    <property type="term" value="F:mRNA binding"/>
    <property type="evidence" value="ECO:0007669"/>
    <property type="project" value="TreeGrafter"/>
</dbReference>
<dbReference type="GO" id="GO:0005634">
    <property type="term" value="C:nucleus"/>
    <property type="evidence" value="ECO:0007669"/>
    <property type="project" value="TreeGrafter"/>
</dbReference>
<evidence type="ECO:0000256" key="2">
    <source>
        <dbReference type="PROSITE-ProRule" id="PRU00176"/>
    </source>
</evidence>
<feature type="domain" description="RRM" evidence="5">
    <location>
        <begin position="2"/>
        <end position="76"/>
    </location>
</feature>
<dbReference type="EMBL" id="CAKKNE010000002">
    <property type="protein sequence ID" value="CAH0369778.1"/>
    <property type="molecule type" value="Genomic_DNA"/>
</dbReference>